<dbReference type="Pfam" id="PF01406">
    <property type="entry name" value="tRNA-synt_1e"/>
    <property type="match status" value="1"/>
</dbReference>
<name>A0A2M7B919_9BACT</name>
<dbReference type="Proteomes" id="UP000228561">
    <property type="component" value="Unassembled WGS sequence"/>
</dbReference>
<evidence type="ECO:0000256" key="1">
    <source>
        <dbReference type="ARBA" id="ARBA00001947"/>
    </source>
</evidence>
<organism evidence="17 18">
    <name type="scientific">Candidatus Tagabacteria bacterium CG03_land_8_20_14_0_80_41_22</name>
    <dbReference type="NCBI Taxonomy" id="1975020"/>
    <lineage>
        <taxon>Bacteria</taxon>
        <taxon>Candidatus Tagaibacteriota</taxon>
    </lineage>
</organism>
<keyword evidence="11 13" id="KW-0030">Aminoacyl-tRNA synthetase</keyword>
<evidence type="ECO:0000256" key="3">
    <source>
        <dbReference type="ARBA" id="ARBA00012838"/>
    </source>
</evidence>
<comment type="function">
    <text evidence="2">Is required not only for elongation of protein synthesis but also for the initiation of all mRNA translation through initiator tRNA(fMet) aminoacylation.</text>
</comment>
<comment type="caution">
    <text evidence="17">The sequence shown here is derived from an EMBL/GenBank/DDBJ whole genome shotgun (WGS) entry which is preliminary data.</text>
</comment>
<dbReference type="EC" id="6.1.1.10" evidence="3"/>
<comment type="cofactor">
    <cofactor evidence="1">
        <name>Zn(2+)</name>
        <dbReference type="ChEBI" id="CHEBI:29105"/>
    </cofactor>
</comment>
<dbReference type="InterPro" id="IPR041872">
    <property type="entry name" value="Anticodon_Met"/>
</dbReference>
<evidence type="ECO:0000256" key="9">
    <source>
        <dbReference type="ARBA" id="ARBA00022840"/>
    </source>
</evidence>
<keyword evidence="6" id="KW-0479">Metal-binding</keyword>
<dbReference type="CDD" id="cd07957">
    <property type="entry name" value="Anticodon_Ia_Met"/>
    <property type="match status" value="1"/>
</dbReference>
<dbReference type="GO" id="GO:0004825">
    <property type="term" value="F:methionine-tRNA ligase activity"/>
    <property type="evidence" value="ECO:0007669"/>
    <property type="project" value="UniProtKB-EC"/>
</dbReference>
<dbReference type="Gene3D" id="1.10.730.10">
    <property type="entry name" value="Isoleucyl-tRNA Synthetase, Domain 1"/>
    <property type="match status" value="1"/>
</dbReference>
<dbReference type="SUPFAM" id="SSF52374">
    <property type="entry name" value="Nucleotidylyl transferase"/>
    <property type="match status" value="1"/>
</dbReference>
<dbReference type="CDD" id="cd00814">
    <property type="entry name" value="MetRS_core"/>
    <property type="match status" value="1"/>
</dbReference>
<feature type="domain" description="Methionyl/Valyl/Leucyl/Isoleucyl-tRNA synthetase anticodon-binding" evidence="15">
    <location>
        <begin position="407"/>
        <end position="489"/>
    </location>
</feature>
<evidence type="ECO:0000256" key="11">
    <source>
        <dbReference type="ARBA" id="ARBA00023146"/>
    </source>
</evidence>
<evidence type="ECO:0000256" key="5">
    <source>
        <dbReference type="ARBA" id="ARBA00022598"/>
    </source>
</evidence>
<dbReference type="InterPro" id="IPR014758">
    <property type="entry name" value="Met-tRNA_synth"/>
</dbReference>
<proteinExistence type="inferred from homology"/>
<evidence type="ECO:0000313" key="17">
    <source>
        <dbReference type="EMBL" id="PIU99612.1"/>
    </source>
</evidence>
<keyword evidence="5 13" id="KW-0436">Ligase</keyword>
<gene>
    <name evidence="17" type="ORF">COS58_01395</name>
</gene>
<dbReference type="FunFam" id="2.170.220.10:FF:000003">
    <property type="entry name" value="Methionine--tRNA ligase"/>
    <property type="match status" value="1"/>
</dbReference>
<dbReference type="EMBL" id="PEVG01000016">
    <property type="protein sequence ID" value="PIU99612.1"/>
    <property type="molecule type" value="Genomic_DNA"/>
</dbReference>
<dbReference type="PANTHER" id="PTHR43326:SF1">
    <property type="entry name" value="METHIONINE--TRNA LIGASE, MITOCHONDRIAL"/>
    <property type="match status" value="1"/>
</dbReference>
<dbReference type="GO" id="GO:0006431">
    <property type="term" value="P:methionyl-tRNA aminoacylation"/>
    <property type="evidence" value="ECO:0007669"/>
    <property type="project" value="InterPro"/>
</dbReference>
<dbReference type="InterPro" id="IPR014729">
    <property type="entry name" value="Rossmann-like_a/b/a_fold"/>
</dbReference>
<protein>
    <recommendedName>
        <fullName evidence="4">Methionine--tRNA ligase</fullName>
        <ecNumber evidence="3">6.1.1.10</ecNumber>
    </recommendedName>
    <alternativeName>
        <fullName evidence="12">Methionyl-tRNA synthetase</fullName>
    </alternativeName>
</protein>
<dbReference type="InterPro" id="IPR033911">
    <property type="entry name" value="MetRS_core"/>
</dbReference>
<evidence type="ECO:0000259" key="14">
    <source>
        <dbReference type="Pfam" id="PF01406"/>
    </source>
</evidence>
<evidence type="ECO:0000256" key="13">
    <source>
        <dbReference type="RuleBase" id="RU363039"/>
    </source>
</evidence>
<evidence type="ECO:0000256" key="10">
    <source>
        <dbReference type="ARBA" id="ARBA00022917"/>
    </source>
</evidence>
<sequence length="510" mass="57776">MEKFFITTAIDYVNASPHLGHALEKVQADVVARYQRLLGKDVFFLTGTDEHGAKVKKVAETQEKNIEEFVNEIAENFKTLAKELNISNDDFIRTSDKIRHWPGAKALWVKLAEKGDIYKANYKGLYCLGCEAFITKKDLIDGKCAIHNQKPEEIDEENYFFRLSAYQNKIKKAITSGKLKIIPEGRKNEILSFLELGLEDTSFSRPAKDISWGIPVPLDVSQTMYVWADALSNYISALGYGTENTEKFQKYWPADVHVIGKDILRFHALIWPGMLLAAGLDLPKVLLVHGHITLGGKKMSKSLGNVIDPFDIIRRYGADALRYYLTREISVTEDGDLTEEKFKKAYNANLANGLGNYTARVLKMAEQYFGGALIKPSETAIAEVPLQKDGKEFFSVPYVIENLVLPEYLKAMENLELNKAMDIIWSAISQLDGYIQNYQPFKLINTDKEKTGVILWNLVFGLTHIARMLRPFMPQTAEKILNAIGIDGKSEENSNEFHVKSIEPLFLRKE</sequence>
<dbReference type="PRINTS" id="PR01041">
    <property type="entry name" value="TRNASYNTHMET"/>
</dbReference>
<accession>A0A2M7B919</accession>
<dbReference type="InterPro" id="IPR023457">
    <property type="entry name" value="Met-tRNA_synth_2"/>
</dbReference>
<evidence type="ECO:0000256" key="4">
    <source>
        <dbReference type="ARBA" id="ARBA00018753"/>
    </source>
</evidence>
<dbReference type="InterPro" id="IPR009080">
    <property type="entry name" value="tRNAsynth_Ia_anticodon-bd"/>
</dbReference>
<dbReference type="PANTHER" id="PTHR43326">
    <property type="entry name" value="METHIONYL-TRNA SYNTHETASE"/>
    <property type="match status" value="1"/>
</dbReference>
<evidence type="ECO:0000256" key="12">
    <source>
        <dbReference type="ARBA" id="ARBA00030904"/>
    </source>
</evidence>
<reference evidence="18" key="1">
    <citation type="submission" date="2017-09" db="EMBL/GenBank/DDBJ databases">
        <title>Depth-based differentiation of microbial function through sediment-hosted aquifers and enrichment of novel symbionts in the deep terrestrial subsurface.</title>
        <authorList>
            <person name="Probst A.J."/>
            <person name="Ladd B."/>
            <person name="Jarett J.K."/>
            <person name="Geller-Mcgrath D.E."/>
            <person name="Sieber C.M.K."/>
            <person name="Emerson J.B."/>
            <person name="Anantharaman K."/>
            <person name="Thomas B.C."/>
            <person name="Malmstrom R."/>
            <person name="Stieglmeier M."/>
            <person name="Klingl A."/>
            <person name="Woyke T."/>
            <person name="Ryan C.M."/>
            <person name="Banfield J.F."/>
        </authorList>
    </citation>
    <scope>NUCLEOTIDE SEQUENCE [LARGE SCALE GENOMIC DNA]</scope>
</reference>
<dbReference type="Gene3D" id="3.40.50.620">
    <property type="entry name" value="HUPs"/>
    <property type="match status" value="1"/>
</dbReference>
<dbReference type="SUPFAM" id="SSF47323">
    <property type="entry name" value="Anticodon-binding domain of a subclass of class I aminoacyl-tRNA synthetases"/>
    <property type="match status" value="1"/>
</dbReference>
<evidence type="ECO:0000256" key="2">
    <source>
        <dbReference type="ARBA" id="ARBA00003314"/>
    </source>
</evidence>
<dbReference type="Pfam" id="PF08264">
    <property type="entry name" value="Anticodon_1"/>
    <property type="match status" value="1"/>
</dbReference>
<evidence type="ECO:0000256" key="8">
    <source>
        <dbReference type="ARBA" id="ARBA00022833"/>
    </source>
</evidence>
<evidence type="ECO:0000259" key="16">
    <source>
        <dbReference type="Pfam" id="PF09334"/>
    </source>
</evidence>
<evidence type="ECO:0000313" key="18">
    <source>
        <dbReference type="Proteomes" id="UP000228561"/>
    </source>
</evidence>
<keyword evidence="8" id="KW-0862">Zinc</keyword>
<keyword evidence="10 13" id="KW-0648">Protein biosynthesis</keyword>
<keyword evidence="9 13" id="KW-0067">ATP-binding</keyword>
<evidence type="ECO:0000256" key="6">
    <source>
        <dbReference type="ARBA" id="ARBA00022723"/>
    </source>
</evidence>
<keyword evidence="7 13" id="KW-0547">Nucleotide-binding</keyword>
<comment type="similarity">
    <text evidence="13">Belongs to the class-I aminoacyl-tRNA synthetase family.</text>
</comment>
<dbReference type="GO" id="GO:0046872">
    <property type="term" value="F:metal ion binding"/>
    <property type="evidence" value="ECO:0007669"/>
    <property type="project" value="UniProtKB-KW"/>
</dbReference>
<feature type="domain" description="Methionyl/Leucyl tRNA synthetase" evidence="16">
    <location>
        <begin position="131"/>
        <end position="362"/>
    </location>
</feature>
<dbReference type="AlphaFoldDB" id="A0A2M7B919"/>
<dbReference type="Pfam" id="PF09334">
    <property type="entry name" value="tRNA-synt_1g"/>
    <property type="match status" value="1"/>
</dbReference>
<evidence type="ECO:0000259" key="15">
    <source>
        <dbReference type="Pfam" id="PF08264"/>
    </source>
</evidence>
<dbReference type="Gene3D" id="2.170.220.10">
    <property type="match status" value="1"/>
</dbReference>
<feature type="domain" description="tRNA synthetases class I catalytic" evidence="14">
    <location>
        <begin position="14"/>
        <end position="122"/>
    </location>
</feature>
<dbReference type="NCBIfam" id="TIGR00398">
    <property type="entry name" value="metG"/>
    <property type="match status" value="1"/>
</dbReference>
<evidence type="ECO:0000256" key="7">
    <source>
        <dbReference type="ARBA" id="ARBA00022741"/>
    </source>
</evidence>
<dbReference type="InterPro" id="IPR013155">
    <property type="entry name" value="M/V/L/I-tRNA-synth_anticd-bd"/>
</dbReference>
<dbReference type="InterPro" id="IPR015413">
    <property type="entry name" value="Methionyl/Leucyl_tRNA_Synth"/>
</dbReference>
<dbReference type="GO" id="GO:0005524">
    <property type="term" value="F:ATP binding"/>
    <property type="evidence" value="ECO:0007669"/>
    <property type="project" value="UniProtKB-KW"/>
</dbReference>
<dbReference type="InterPro" id="IPR032678">
    <property type="entry name" value="tRNA-synt_1_cat_dom"/>
</dbReference>